<evidence type="ECO:0000256" key="3">
    <source>
        <dbReference type="PROSITE-ProRule" id="PRU00103"/>
    </source>
</evidence>
<dbReference type="InterPro" id="IPR051023">
    <property type="entry name" value="PP2A_Regulatory_Subunit_A"/>
</dbReference>
<feature type="repeat" description="HEAT" evidence="3">
    <location>
        <begin position="8"/>
        <end position="46"/>
    </location>
</feature>
<dbReference type="GO" id="GO:0005829">
    <property type="term" value="C:cytosol"/>
    <property type="evidence" value="ECO:0007669"/>
    <property type="project" value="TreeGrafter"/>
</dbReference>
<dbReference type="SUPFAM" id="SSF48371">
    <property type="entry name" value="ARM repeat"/>
    <property type="match status" value="1"/>
</dbReference>
<feature type="repeat" description="HEAT" evidence="3">
    <location>
        <begin position="320"/>
        <end position="358"/>
    </location>
</feature>
<dbReference type="FunFam" id="1.25.10.10:FF:000062">
    <property type="entry name" value="Serine/threonine-protein phosphatase 2A regulatory subunit A alpha isoform"/>
    <property type="match status" value="1"/>
</dbReference>
<evidence type="ECO:0000256" key="2">
    <source>
        <dbReference type="ARBA" id="ARBA00038332"/>
    </source>
</evidence>
<organism evidence="6">
    <name type="scientific">Aplanochytrium stocchinoi</name>
    <dbReference type="NCBI Taxonomy" id="215587"/>
    <lineage>
        <taxon>Eukaryota</taxon>
        <taxon>Sar</taxon>
        <taxon>Stramenopiles</taxon>
        <taxon>Bigyra</taxon>
        <taxon>Labyrinthulomycetes</taxon>
        <taxon>Thraustochytrida</taxon>
        <taxon>Thraustochytriidae</taxon>
        <taxon>Aplanochytrium</taxon>
    </lineage>
</organism>
<feature type="repeat" description="HEAT" evidence="3">
    <location>
        <begin position="437"/>
        <end position="475"/>
    </location>
</feature>
<dbReference type="GO" id="GO:0000159">
    <property type="term" value="C:protein phosphatase type 2A complex"/>
    <property type="evidence" value="ECO:0007669"/>
    <property type="project" value="TreeGrafter"/>
</dbReference>
<feature type="repeat" description="HEAT" evidence="3">
    <location>
        <begin position="201"/>
        <end position="239"/>
    </location>
</feature>
<dbReference type="InterPro" id="IPR000357">
    <property type="entry name" value="HEAT"/>
</dbReference>
<feature type="repeat" description="HEAT" evidence="3">
    <location>
        <begin position="359"/>
        <end position="397"/>
    </location>
</feature>
<dbReference type="AlphaFoldDB" id="A0A7S3PJI6"/>
<evidence type="ECO:0008006" key="7">
    <source>
        <dbReference type="Google" id="ProtNLM"/>
    </source>
</evidence>
<comment type="similarity">
    <text evidence="2">Belongs to the phosphatase 2A regulatory subunit A family.</text>
</comment>
<dbReference type="GO" id="GO:0019888">
    <property type="term" value="F:protein phosphatase regulator activity"/>
    <property type="evidence" value="ECO:0007669"/>
    <property type="project" value="TreeGrafter"/>
</dbReference>
<proteinExistence type="inferred from homology"/>
<dbReference type="InterPro" id="IPR055231">
    <property type="entry name" value="2AA_helical"/>
</dbReference>
<evidence type="ECO:0000256" key="1">
    <source>
        <dbReference type="ARBA" id="ARBA00022737"/>
    </source>
</evidence>
<feature type="domain" description="Phosphatase PP2A regulatory subunit A/Splicing factor 3B subunit 1-like HEAT repeat" evidence="4">
    <location>
        <begin position="273"/>
        <end position="351"/>
    </location>
</feature>
<dbReference type="PANTHER" id="PTHR10648:SF4">
    <property type="entry name" value="PROTEIN PHOSPHATASE 2 (FORMERLY 2A), REGULATORY SUBUNIT A, BETA ISOFORM-RELATED"/>
    <property type="match status" value="1"/>
</dbReference>
<dbReference type="Pfam" id="PF22956">
    <property type="entry name" value="VPS15-like_hel"/>
    <property type="match status" value="1"/>
</dbReference>
<feature type="repeat" description="HEAT" evidence="3">
    <location>
        <begin position="162"/>
        <end position="200"/>
    </location>
</feature>
<evidence type="ECO:0000313" key="6">
    <source>
        <dbReference type="EMBL" id="CAE0441371.1"/>
    </source>
</evidence>
<dbReference type="PROSITE" id="PS50077">
    <property type="entry name" value="HEAT_REPEAT"/>
    <property type="match status" value="11"/>
</dbReference>
<dbReference type="InterPro" id="IPR016024">
    <property type="entry name" value="ARM-type_fold"/>
</dbReference>
<dbReference type="Gene3D" id="1.25.10.10">
    <property type="entry name" value="Leucine-rich Repeat Variant"/>
    <property type="match status" value="1"/>
</dbReference>
<dbReference type="Pfam" id="PF02985">
    <property type="entry name" value="HEAT"/>
    <property type="match status" value="1"/>
</dbReference>
<evidence type="ECO:0000259" key="5">
    <source>
        <dbReference type="Pfam" id="PF22956"/>
    </source>
</evidence>
<dbReference type="InterPro" id="IPR011989">
    <property type="entry name" value="ARM-like"/>
</dbReference>
<dbReference type="EMBL" id="HBIN01015166">
    <property type="protein sequence ID" value="CAE0441371.1"/>
    <property type="molecule type" value="Transcribed_RNA"/>
</dbReference>
<dbReference type="GO" id="GO:0005634">
    <property type="term" value="C:nucleus"/>
    <property type="evidence" value="ECO:0007669"/>
    <property type="project" value="UniProtKB-ARBA"/>
</dbReference>
<dbReference type="Pfam" id="PF22646">
    <property type="entry name" value="PPP2R1A-like_HEAT"/>
    <property type="match status" value="1"/>
</dbReference>
<dbReference type="PANTHER" id="PTHR10648">
    <property type="entry name" value="SERINE/THREONINE-PROTEIN PHOSPHATASE PP2A 65 KDA REGULATORY SUBUNIT"/>
    <property type="match status" value="1"/>
</dbReference>
<sequence length="582" mass="65407">MAETNLYPIAVLIDDLKNEDIQNRLNSMRKLDKIAEALGPERTRNELIPFLNETIDDEDEVLLVLAESLGNFIDLVGGPQHIPCLLTPLEQLAAVEEPTVRDMAITSLDTMANRMSDEDLMEYFVQMIRNLFHRDWFTSRISVCSLFVVAYPRVSAATKAEFRGMFGRLCRDDTPMVRRAAASSLGSFAEVVEPEHVKVELMPMFKDLAGDDQDSVRLLAVKNVVHFASLATGSDDKKDILDLSLELAGDMSWRVRWSVADSFVGLVNSLGTELSIRDLVPAYVNLLKDEEAEVRTAAVFKVTEVAALLKKHQQIINETFIPELQNLATDSCDHVRSALACVIMSMAPVVGKDTTVNQLLDSFLRLLKDDVPEVRLNIISKLDTLNNVIGIELLVHSLMPSIVELAKDRNWRIRLAIIQHVPLLAEQLGVKIFEDQLADLSMQWLEDEVFSIRQAATDNIRKLTEIFGEEWARQNIIPKVLELNSHSSYLCRMQTLRAVEALSTVLNKGLLNAELIPLVVGMSKDHVPNIRFNVAKCFENVKETLDADIVKKDVIPCLSTMQSDEDEDVRYFSTKAMEIFVG</sequence>
<feature type="repeat" description="HEAT" evidence="3">
    <location>
        <begin position="398"/>
        <end position="436"/>
    </location>
</feature>
<reference evidence="6" key="1">
    <citation type="submission" date="2021-01" db="EMBL/GenBank/DDBJ databases">
        <authorList>
            <person name="Corre E."/>
            <person name="Pelletier E."/>
            <person name="Niang G."/>
            <person name="Scheremetjew M."/>
            <person name="Finn R."/>
            <person name="Kale V."/>
            <person name="Holt S."/>
            <person name="Cochrane G."/>
            <person name="Meng A."/>
            <person name="Brown T."/>
            <person name="Cohen L."/>
        </authorList>
    </citation>
    <scope>NUCLEOTIDE SEQUENCE</scope>
    <source>
        <strain evidence="6">GSBS06</strain>
    </source>
</reference>
<accession>A0A7S3PJI6</accession>
<keyword evidence="1" id="KW-0677">Repeat</keyword>
<feature type="repeat" description="HEAT" evidence="3">
    <location>
        <begin position="85"/>
        <end position="123"/>
    </location>
</feature>
<feature type="repeat" description="HEAT" evidence="3">
    <location>
        <begin position="279"/>
        <end position="313"/>
    </location>
</feature>
<feature type="repeat" description="HEAT" evidence="3">
    <location>
        <begin position="554"/>
        <end position="582"/>
    </location>
</feature>
<protein>
    <recommendedName>
        <fullName evidence="7">TOG domain-containing protein</fullName>
    </recommendedName>
</protein>
<feature type="domain" description="Phosphatase 2A Regulatory Subunit A helical" evidence="5">
    <location>
        <begin position="355"/>
        <end position="519"/>
    </location>
</feature>
<evidence type="ECO:0000259" key="4">
    <source>
        <dbReference type="Pfam" id="PF22646"/>
    </source>
</evidence>
<dbReference type="InterPro" id="IPR021133">
    <property type="entry name" value="HEAT_type_2"/>
</dbReference>
<name>A0A7S3PJI6_9STRA</name>
<feature type="repeat" description="HEAT" evidence="3">
    <location>
        <begin position="515"/>
        <end position="553"/>
    </location>
</feature>
<dbReference type="InterPro" id="IPR054573">
    <property type="entry name" value="PP2A/SF3B1-like_HEAT"/>
</dbReference>
<gene>
    <name evidence="6" type="ORF">ASTO00021_LOCUS11502</name>
</gene>